<evidence type="ECO:0000313" key="2">
    <source>
        <dbReference type="EMBL" id="SFF51165.1"/>
    </source>
</evidence>
<protein>
    <submittedName>
        <fullName evidence="2">Uncharacterized protein</fullName>
    </submittedName>
</protein>
<feature type="non-terminal residue" evidence="2">
    <location>
        <position position="86"/>
    </location>
</feature>
<dbReference type="Proteomes" id="UP000199400">
    <property type="component" value="Unassembled WGS sequence"/>
</dbReference>
<keyword evidence="3" id="KW-1185">Reference proteome</keyword>
<dbReference type="EMBL" id="FOMX01000165">
    <property type="protein sequence ID" value="SFF51165.1"/>
    <property type="molecule type" value="Genomic_DNA"/>
</dbReference>
<sequence>MQHRARSSLLACGLLSAALTAGACASSPDIISFPLVYSPTEKADPGKVAGLPAVPPGTLLFIAQIVDKRQVQDPHLLGISEDANPD</sequence>
<evidence type="ECO:0000256" key="1">
    <source>
        <dbReference type="SAM" id="SignalP"/>
    </source>
</evidence>
<evidence type="ECO:0000313" key="3">
    <source>
        <dbReference type="Proteomes" id="UP000199400"/>
    </source>
</evidence>
<name>A0A1I2J8T7_9BACT</name>
<reference evidence="3" key="1">
    <citation type="submission" date="2016-10" db="EMBL/GenBank/DDBJ databases">
        <authorList>
            <person name="Varghese N."/>
            <person name="Submissions S."/>
        </authorList>
    </citation>
    <scope>NUCLEOTIDE SEQUENCE [LARGE SCALE GENOMIC DNA]</scope>
    <source>
        <strain evidence="3">ATCC 25963</strain>
    </source>
</reference>
<accession>A0A1I2J8T7</accession>
<dbReference type="AlphaFoldDB" id="A0A1I2J8T7"/>
<feature type="chain" id="PRO_5011481370" evidence="1">
    <location>
        <begin position="24"/>
        <end position="86"/>
    </location>
</feature>
<gene>
    <name evidence="2" type="ORF">SAMN02745121_09244</name>
</gene>
<dbReference type="PROSITE" id="PS51257">
    <property type="entry name" value="PROKAR_LIPOPROTEIN"/>
    <property type="match status" value="1"/>
</dbReference>
<keyword evidence="1" id="KW-0732">Signal</keyword>
<dbReference type="RefSeq" id="WP_143141618.1">
    <property type="nucleotide sequence ID" value="NZ_FOMX01000165.1"/>
</dbReference>
<proteinExistence type="predicted"/>
<organism evidence="2 3">
    <name type="scientific">Nannocystis exedens</name>
    <dbReference type="NCBI Taxonomy" id="54"/>
    <lineage>
        <taxon>Bacteria</taxon>
        <taxon>Pseudomonadati</taxon>
        <taxon>Myxococcota</taxon>
        <taxon>Polyangia</taxon>
        <taxon>Nannocystales</taxon>
        <taxon>Nannocystaceae</taxon>
        <taxon>Nannocystis</taxon>
    </lineage>
</organism>
<feature type="signal peptide" evidence="1">
    <location>
        <begin position="1"/>
        <end position="23"/>
    </location>
</feature>